<evidence type="ECO:0000313" key="6">
    <source>
        <dbReference type="EMBL" id="KUK16926.1"/>
    </source>
</evidence>
<name>A0A117L118_9EURY</name>
<gene>
    <name evidence="6" type="ORF">XD54_1783</name>
</gene>
<keyword evidence="3" id="KW-0479">Metal-binding</keyword>
<dbReference type="GO" id="GO:0044281">
    <property type="term" value="P:small molecule metabolic process"/>
    <property type="evidence" value="ECO:0007669"/>
    <property type="project" value="UniProtKB-ARBA"/>
</dbReference>
<dbReference type="AlphaFoldDB" id="A0A117L118"/>
<evidence type="ECO:0000256" key="4">
    <source>
        <dbReference type="ARBA" id="ARBA00022801"/>
    </source>
</evidence>
<keyword evidence="4 6" id="KW-0378">Hydrolase</keyword>
<dbReference type="PANTHER" id="PTHR46470">
    <property type="entry name" value="N-ACYLNEURAMINATE-9-PHOSPHATASE"/>
    <property type="match status" value="1"/>
</dbReference>
<evidence type="ECO:0000313" key="7">
    <source>
        <dbReference type="Proteomes" id="UP000053911"/>
    </source>
</evidence>
<dbReference type="Gene3D" id="1.10.150.520">
    <property type="match status" value="1"/>
</dbReference>
<dbReference type="GO" id="GO:0016791">
    <property type="term" value="F:phosphatase activity"/>
    <property type="evidence" value="ECO:0007669"/>
    <property type="project" value="TreeGrafter"/>
</dbReference>
<dbReference type="Proteomes" id="UP000053911">
    <property type="component" value="Unassembled WGS sequence"/>
</dbReference>
<dbReference type="PATRIC" id="fig|172049.5.peg.1738"/>
<comment type="caution">
    <text evidence="6">The sequence shown here is derived from an EMBL/GenBank/DDBJ whole genome shotgun (WGS) entry which is preliminary data.</text>
</comment>
<proteinExistence type="inferred from homology"/>
<dbReference type="PANTHER" id="PTHR46470:SF2">
    <property type="entry name" value="GLYCERALDEHYDE 3-PHOSPHATE PHOSPHATASE"/>
    <property type="match status" value="1"/>
</dbReference>
<evidence type="ECO:0000256" key="3">
    <source>
        <dbReference type="ARBA" id="ARBA00022723"/>
    </source>
</evidence>
<dbReference type="NCBIfam" id="TIGR01509">
    <property type="entry name" value="HAD-SF-IA-v3"/>
    <property type="match status" value="1"/>
</dbReference>
<dbReference type="GeneID" id="8095416"/>
<dbReference type="SFLD" id="SFLDG01129">
    <property type="entry name" value="C1.5:_HAD__Beta-PGM__Phosphata"/>
    <property type="match status" value="1"/>
</dbReference>
<dbReference type="InterPro" id="IPR006439">
    <property type="entry name" value="HAD-SF_hydro_IA"/>
</dbReference>
<dbReference type="SUPFAM" id="SSF56784">
    <property type="entry name" value="HAD-like"/>
    <property type="match status" value="1"/>
</dbReference>
<dbReference type="InterPro" id="IPR051400">
    <property type="entry name" value="HAD-like_hydrolase"/>
</dbReference>
<dbReference type="InterPro" id="IPR023214">
    <property type="entry name" value="HAD_sf"/>
</dbReference>
<evidence type="ECO:0000256" key="1">
    <source>
        <dbReference type="ARBA" id="ARBA00001946"/>
    </source>
</evidence>
<comment type="cofactor">
    <cofactor evidence="1">
        <name>Mg(2+)</name>
        <dbReference type="ChEBI" id="CHEBI:18420"/>
    </cofactor>
</comment>
<keyword evidence="5" id="KW-0460">Magnesium</keyword>
<dbReference type="GO" id="GO:0046872">
    <property type="term" value="F:metal ion binding"/>
    <property type="evidence" value="ECO:0007669"/>
    <property type="project" value="UniProtKB-KW"/>
</dbReference>
<evidence type="ECO:0000256" key="5">
    <source>
        <dbReference type="ARBA" id="ARBA00022842"/>
    </source>
</evidence>
<dbReference type="OMA" id="DWNFFFR"/>
<reference evidence="7" key="1">
    <citation type="journal article" date="2015" name="MBio">
        <title>Genome-Resolved Metagenomic Analysis Reveals Roles for Candidate Phyla and Other Microbial Community Members in Biogeochemical Transformations in Oil Reservoirs.</title>
        <authorList>
            <person name="Hu P."/>
            <person name="Tom L."/>
            <person name="Singh A."/>
            <person name="Thomas B.C."/>
            <person name="Baker B.J."/>
            <person name="Piceno Y.M."/>
            <person name="Andersen G.L."/>
            <person name="Banfield J.F."/>
        </authorList>
    </citation>
    <scope>NUCLEOTIDE SEQUENCE [LARGE SCALE GENOMIC DNA]</scope>
</reference>
<evidence type="ECO:0000256" key="2">
    <source>
        <dbReference type="ARBA" id="ARBA00007958"/>
    </source>
</evidence>
<dbReference type="PROSITE" id="PS01228">
    <property type="entry name" value="COF_1"/>
    <property type="match status" value="1"/>
</dbReference>
<protein>
    <submittedName>
        <fullName evidence="6">Hydrolase, HAD superfamily</fullName>
    </submittedName>
</protein>
<dbReference type="EMBL" id="LGFD01000047">
    <property type="protein sequence ID" value="KUK16926.1"/>
    <property type="molecule type" value="Genomic_DNA"/>
</dbReference>
<organism evidence="6 7">
    <name type="scientific">Thermococcus sibiricus</name>
    <dbReference type="NCBI Taxonomy" id="172049"/>
    <lineage>
        <taxon>Archaea</taxon>
        <taxon>Methanobacteriati</taxon>
        <taxon>Methanobacteriota</taxon>
        <taxon>Thermococci</taxon>
        <taxon>Thermococcales</taxon>
        <taxon>Thermococcaceae</taxon>
        <taxon>Thermococcus</taxon>
    </lineage>
</organism>
<comment type="similarity">
    <text evidence="2">Belongs to the HAD-like hydrolase superfamily.</text>
</comment>
<dbReference type="SFLD" id="SFLDS00003">
    <property type="entry name" value="Haloacid_Dehalogenase"/>
    <property type="match status" value="1"/>
</dbReference>
<dbReference type="RefSeq" id="WP_015848716.1">
    <property type="nucleotide sequence ID" value="NZ_LGFD01000047.1"/>
</dbReference>
<sequence>MKAVFFDIDGTLLTEKPLIMLLLPQVYDKLSKKFGISKGDARLRFLREISERKNTYEWHDWDFFFESFGIDFKYENLIKTYPHKIQVFPDVIPTLEWLRGEGYKLGVITSGPEYQRLKLRIAKLDRYFDVVVTREDVKTVKPDPKIFLYACEKVGVEPKESIMIGDDLNQDVYGPRNVGMLPIWINREGTEDYNFADFEIRSLHQLRSILGGFRDERDI</sequence>
<dbReference type="SFLD" id="SFLDG01135">
    <property type="entry name" value="C1.5.6:_HAD__Beta-PGM__Phospha"/>
    <property type="match status" value="1"/>
</dbReference>
<dbReference type="NCBIfam" id="TIGR01662">
    <property type="entry name" value="HAD-SF-IIIA"/>
    <property type="match status" value="1"/>
</dbReference>
<accession>A0A117L118</accession>
<dbReference type="Pfam" id="PF00702">
    <property type="entry name" value="Hydrolase"/>
    <property type="match status" value="1"/>
</dbReference>
<dbReference type="InterPro" id="IPR006549">
    <property type="entry name" value="HAD-SF_hydro_IIIA"/>
</dbReference>
<dbReference type="InterPro" id="IPR036412">
    <property type="entry name" value="HAD-like_sf"/>
</dbReference>
<dbReference type="Gene3D" id="3.40.50.1000">
    <property type="entry name" value="HAD superfamily/HAD-like"/>
    <property type="match status" value="1"/>
</dbReference>
<dbReference type="NCBIfam" id="TIGR01549">
    <property type="entry name" value="HAD-SF-IA-v1"/>
    <property type="match status" value="1"/>
</dbReference>